<feature type="transmembrane region" description="Helical" evidence="1">
    <location>
        <begin position="89"/>
        <end position="105"/>
    </location>
</feature>
<keyword evidence="1" id="KW-0812">Transmembrane</keyword>
<organism evidence="2 3">
    <name type="scientific">Strigamia maritima</name>
    <name type="common">European centipede</name>
    <name type="synonym">Geophilus maritimus</name>
    <dbReference type="NCBI Taxonomy" id="126957"/>
    <lineage>
        <taxon>Eukaryota</taxon>
        <taxon>Metazoa</taxon>
        <taxon>Ecdysozoa</taxon>
        <taxon>Arthropoda</taxon>
        <taxon>Myriapoda</taxon>
        <taxon>Chilopoda</taxon>
        <taxon>Pleurostigmophora</taxon>
        <taxon>Geophilomorpha</taxon>
        <taxon>Linotaeniidae</taxon>
        <taxon>Strigamia</taxon>
    </lineage>
</organism>
<accession>T1JGM4</accession>
<evidence type="ECO:0000256" key="1">
    <source>
        <dbReference type="SAM" id="Phobius"/>
    </source>
</evidence>
<dbReference type="AlphaFoldDB" id="T1JGM4"/>
<reference evidence="2" key="2">
    <citation type="submission" date="2015-02" db="UniProtKB">
        <authorList>
            <consortium name="EnsemblMetazoa"/>
        </authorList>
    </citation>
    <scope>IDENTIFICATION</scope>
</reference>
<name>T1JGM4_STRMM</name>
<reference evidence="3" key="1">
    <citation type="submission" date="2011-05" db="EMBL/GenBank/DDBJ databases">
        <authorList>
            <person name="Richards S.R."/>
            <person name="Qu J."/>
            <person name="Jiang H."/>
            <person name="Jhangiani S.N."/>
            <person name="Agravi P."/>
            <person name="Goodspeed R."/>
            <person name="Gross S."/>
            <person name="Mandapat C."/>
            <person name="Jackson L."/>
            <person name="Mathew T."/>
            <person name="Pu L."/>
            <person name="Thornton R."/>
            <person name="Saada N."/>
            <person name="Wilczek-Boney K.B."/>
            <person name="Lee S."/>
            <person name="Kovar C."/>
            <person name="Wu Y."/>
            <person name="Scherer S.E."/>
            <person name="Worley K.C."/>
            <person name="Muzny D.M."/>
            <person name="Gibbs R."/>
        </authorList>
    </citation>
    <scope>NUCLEOTIDE SEQUENCE</scope>
    <source>
        <strain evidence="3">Brora</strain>
    </source>
</reference>
<keyword evidence="1" id="KW-1133">Transmembrane helix</keyword>
<feature type="transmembrane region" description="Helical" evidence="1">
    <location>
        <begin position="12"/>
        <end position="30"/>
    </location>
</feature>
<sequence>MFRNSFSYLLSIYSYLTFFDFAGNIFLFYVKSYKYLLLYWERKKKKKKEAVYPIHFQVFTRFAPLHLSSPSSSSSSSPLSPINSHLPSLIFRSPIFLSPLIYFVNKMNKIY</sequence>
<keyword evidence="1" id="KW-0472">Membrane</keyword>
<protein>
    <submittedName>
        <fullName evidence="2">Uncharacterized protein</fullName>
    </submittedName>
</protein>
<dbReference type="Proteomes" id="UP000014500">
    <property type="component" value="Unassembled WGS sequence"/>
</dbReference>
<dbReference type="EnsemblMetazoa" id="SMAR012997-RA">
    <property type="protein sequence ID" value="SMAR012997-PA"/>
    <property type="gene ID" value="SMAR012997"/>
</dbReference>
<evidence type="ECO:0000313" key="2">
    <source>
        <dbReference type="EnsemblMetazoa" id="SMAR012997-PA"/>
    </source>
</evidence>
<dbReference type="HOGENOM" id="CLU_2161531_0_0_1"/>
<keyword evidence="3" id="KW-1185">Reference proteome</keyword>
<proteinExistence type="predicted"/>
<evidence type="ECO:0000313" key="3">
    <source>
        <dbReference type="Proteomes" id="UP000014500"/>
    </source>
</evidence>
<dbReference type="EMBL" id="JH432211">
    <property type="status" value="NOT_ANNOTATED_CDS"/>
    <property type="molecule type" value="Genomic_DNA"/>
</dbReference>